<feature type="region of interest" description="Disordered" evidence="12">
    <location>
        <begin position="376"/>
        <end position="399"/>
    </location>
</feature>
<dbReference type="Gene3D" id="2.30.29.30">
    <property type="entry name" value="Pleckstrin-homology domain (PH domain)/Phosphotyrosine-binding domain (PTB)"/>
    <property type="match status" value="2"/>
</dbReference>
<evidence type="ECO:0000256" key="7">
    <source>
        <dbReference type="ARBA" id="ARBA00022737"/>
    </source>
</evidence>
<feature type="compositionally biased region" description="Polar residues" evidence="12">
    <location>
        <begin position="378"/>
        <end position="399"/>
    </location>
</feature>
<keyword evidence="9" id="KW-0472">Membrane</keyword>
<dbReference type="GO" id="GO:0005634">
    <property type="term" value="C:nucleus"/>
    <property type="evidence" value="ECO:0007669"/>
    <property type="project" value="UniProtKB-SubCell"/>
</dbReference>
<dbReference type="PANTHER" id="PTHR14336">
    <property type="entry name" value="TANDEM PH DOMAIN CONTAINING PROTEIN"/>
    <property type="match status" value="1"/>
</dbReference>
<keyword evidence="14" id="KW-1185">Reference proteome</keyword>
<comment type="subcellular location">
    <subcellularLocation>
        <location evidence="2">Cell membrane</location>
        <topology evidence="2">Peripheral membrane protein</topology>
    </subcellularLocation>
    <subcellularLocation>
        <location evidence="3">Cytoplasm</location>
    </subcellularLocation>
    <subcellularLocation>
        <location evidence="1">Nucleus</location>
    </subcellularLocation>
</comment>
<dbReference type="Proteomes" id="UP000694380">
    <property type="component" value="Chromosome 6"/>
</dbReference>
<dbReference type="SMART" id="SM00233">
    <property type="entry name" value="PH"/>
    <property type="match status" value="2"/>
</dbReference>
<proteinExistence type="predicted"/>
<evidence type="ECO:0000256" key="9">
    <source>
        <dbReference type="ARBA" id="ARBA00023136"/>
    </source>
</evidence>
<evidence type="ECO:0000313" key="13">
    <source>
        <dbReference type="Ensembl" id="ENSCPBP00000001279.1"/>
    </source>
</evidence>
<keyword evidence="8" id="KW-0446">Lipid-binding</keyword>
<evidence type="ECO:0000313" key="14">
    <source>
        <dbReference type="Proteomes" id="UP000694380"/>
    </source>
</evidence>
<reference evidence="13" key="3">
    <citation type="submission" date="2025-09" db="UniProtKB">
        <authorList>
            <consortium name="Ensembl"/>
        </authorList>
    </citation>
    <scope>IDENTIFICATION</scope>
</reference>
<keyword evidence="4" id="KW-1003">Cell membrane</keyword>
<dbReference type="InterPro" id="IPR051707">
    <property type="entry name" value="PI-Interact_SigTrans_Reg"/>
</dbReference>
<protein>
    <submittedName>
        <fullName evidence="13">Pleckstrin homology domain containing A1</fullName>
    </submittedName>
</protein>
<dbReference type="GO" id="GO:0005737">
    <property type="term" value="C:cytoplasm"/>
    <property type="evidence" value="ECO:0007669"/>
    <property type="project" value="UniProtKB-SubCell"/>
</dbReference>
<dbReference type="PANTHER" id="PTHR14336:SF4">
    <property type="entry name" value="PLECKSTRIN HOMOLOGY DOMAIN-CONTAINING FAMILY A MEMBER 1"/>
    <property type="match status" value="1"/>
</dbReference>
<keyword evidence="6" id="KW-0597">Phosphoprotein</keyword>
<dbReference type="SUPFAM" id="SSF50729">
    <property type="entry name" value="PH domain-like"/>
    <property type="match status" value="2"/>
</dbReference>
<dbReference type="GeneTree" id="ENSGT00940000155157"/>
<evidence type="ECO:0000256" key="1">
    <source>
        <dbReference type="ARBA" id="ARBA00004123"/>
    </source>
</evidence>
<keyword evidence="5" id="KW-0963">Cytoplasm</keyword>
<evidence type="ECO:0000256" key="4">
    <source>
        <dbReference type="ARBA" id="ARBA00022475"/>
    </source>
</evidence>
<dbReference type="AlphaFoldDB" id="A0A8C3F055"/>
<name>A0A8C3F055_CHRPI</name>
<evidence type="ECO:0000256" key="2">
    <source>
        <dbReference type="ARBA" id="ARBA00004202"/>
    </source>
</evidence>
<evidence type="ECO:0000256" key="8">
    <source>
        <dbReference type="ARBA" id="ARBA00023121"/>
    </source>
</evidence>
<dbReference type="InterPro" id="IPR001849">
    <property type="entry name" value="PH_domain"/>
</dbReference>
<evidence type="ECO:0000256" key="3">
    <source>
        <dbReference type="ARBA" id="ARBA00004496"/>
    </source>
</evidence>
<evidence type="ECO:0000256" key="10">
    <source>
        <dbReference type="ARBA" id="ARBA00023242"/>
    </source>
</evidence>
<dbReference type="GO" id="GO:0005886">
    <property type="term" value="C:plasma membrane"/>
    <property type="evidence" value="ECO:0007669"/>
    <property type="project" value="UniProtKB-SubCell"/>
</dbReference>
<gene>
    <name evidence="13" type="primary">PLEKHA1</name>
</gene>
<dbReference type="RefSeq" id="XP_008164520.1">
    <property type="nucleotide sequence ID" value="XM_008166298.3"/>
</dbReference>
<dbReference type="Ensembl" id="ENSCPBT00000001582.1">
    <property type="protein sequence ID" value="ENSCPBP00000001279.1"/>
    <property type="gene ID" value="ENSCPBG00000001016.1"/>
</dbReference>
<organism evidence="13 14">
    <name type="scientific">Chrysemys picta bellii</name>
    <name type="common">Western painted turtle</name>
    <name type="synonym">Emys bellii</name>
    <dbReference type="NCBI Taxonomy" id="8478"/>
    <lineage>
        <taxon>Eukaryota</taxon>
        <taxon>Metazoa</taxon>
        <taxon>Chordata</taxon>
        <taxon>Craniata</taxon>
        <taxon>Vertebrata</taxon>
        <taxon>Euteleostomi</taxon>
        <taxon>Archelosauria</taxon>
        <taxon>Testudinata</taxon>
        <taxon>Testudines</taxon>
        <taxon>Cryptodira</taxon>
        <taxon>Durocryptodira</taxon>
        <taxon>Testudinoidea</taxon>
        <taxon>Emydidae</taxon>
        <taxon>Chrysemys</taxon>
    </lineage>
</organism>
<dbReference type="GO" id="GO:0008289">
    <property type="term" value="F:lipid binding"/>
    <property type="evidence" value="ECO:0007669"/>
    <property type="project" value="UniProtKB-KW"/>
</dbReference>
<dbReference type="GeneID" id="101939862"/>
<accession>A0A8C3F055</accession>
<dbReference type="CDD" id="cd13270">
    <property type="entry name" value="PH1_TAPP1_2"/>
    <property type="match status" value="1"/>
</dbReference>
<dbReference type="PROSITE" id="PS50003">
    <property type="entry name" value="PH_DOMAIN"/>
    <property type="match status" value="2"/>
</dbReference>
<keyword evidence="10" id="KW-0539">Nucleus</keyword>
<keyword evidence="7" id="KW-0677">Repeat</keyword>
<dbReference type="Pfam" id="PF00169">
    <property type="entry name" value="PH"/>
    <property type="match status" value="2"/>
</dbReference>
<dbReference type="CDD" id="cd13271">
    <property type="entry name" value="PH2_TAPP1_2"/>
    <property type="match status" value="1"/>
</dbReference>
<evidence type="ECO:0000256" key="5">
    <source>
        <dbReference type="ARBA" id="ARBA00022490"/>
    </source>
</evidence>
<dbReference type="CTD" id="59338"/>
<evidence type="ECO:0000256" key="6">
    <source>
        <dbReference type="ARBA" id="ARBA00022553"/>
    </source>
</evidence>
<dbReference type="InterPro" id="IPR011993">
    <property type="entry name" value="PH-like_dom_sf"/>
</dbReference>
<sequence length="399" mass="45376">MPYVDRQNRICGFLDIEENENSGKFLRRYFILDTREDNLVWYMDNPQNLPSGSPPVGAIKLTYISKVSDATKLRPKAEFCFVMNAGMRKYFLQANDQQDLVEWVNVLNKAIKITVPKQSDLLCQPDNPNRQVENPGGKKQVSYRTEIVGGVPIITPTQKEELNECGEGGDRNYLKRSQSHLPYFTAKPPPDNAVIKAGYCVKQGAVMKNWKRRYFQLDENTIGYFKSEQEKEPLRIIPLKEVHKVQECKQSDIMMRDNLFEIVTTSRTFYVQADSPEDMHSWIKAISGAIVAQRGPGRSAASMRQARRLSNPCIQRYTSRTGECSTSIPALLQNPAMLSILPTPQPPHIPQPLTATLWSQTLTPNALPWRSEDFTNLLPRSSQGTSRSRLSLQENQLPK</sequence>
<comment type="function">
    <text evidence="11">Binds specifically to phosphatidylinositol 3,4-diphosphate (PtdIns3,4P2), but not to other phosphoinositides. May recruit other proteins to the plasma membrane.</text>
</comment>
<dbReference type="OrthoDB" id="185175at2759"/>
<evidence type="ECO:0000256" key="12">
    <source>
        <dbReference type="SAM" id="MobiDB-lite"/>
    </source>
</evidence>
<dbReference type="FunFam" id="2.30.29.30:FF:000049">
    <property type="entry name" value="pleckstrin homology domain-containing family A member 1 isoform X1"/>
    <property type="match status" value="1"/>
</dbReference>
<evidence type="ECO:0000256" key="11">
    <source>
        <dbReference type="ARBA" id="ARBA00059661"/>
    </source>
</evidence>
<reference evidence="13" key="1">
    <citation type="journal article" date="2015" name="Genome Biol. Evol.">
        <title>Physical Mapping and Refinement of the Painted Turtle Genome (Chrysemys picta) Inform Amniote Genome Evolution and Challenge Turtle-Bird Chromosomal Conservation.</title>
        <authorList>
            <person name="Badenhorst D."/>
            <person name="Hillier L.W."/>
            <person name="Literman R."/>
            <person name="Montiel E.E."/>
            <person name="Radhakrishnan S."/>
            <person name="Shen Y."/>
            <person name="Minx P."/>
            <person name="Janes D.E."/>
            <person name="Warren W.C."/>
            <person name="Edwards S.V."/>
            <person name="Valenzuela N."/>
        </authorList>
    </citation>
    <scope>NUCLEOTIDE SEQUENCE [LARGE SCALE GENOMIC DNA]</scope>
</reference>
<dbReference type="FunFam" id="2.30.29.30:FF:000042">
    <property type="entry name" value="pleckstrin homology domain-containing family A member 1 isoform X2"/>
    <property type="match status" value="1"/>
</dbReference>
<reference evidence="13" key="2">
    <citation type="submission" date="2025-08" db="UniProtKB">
        <authorList>
            <consortium name="Ensembl"/>
        </authorList>
    </citation>
    <scope>IDENTIFICATION</scope>
</reference>